<evidence type="ECO:0000256" key="8">
    <source>
        <dbReference type="SAM" id="Phobius"/>
    </source>
</evidence>
<feature type="transmembrane region" description="Helical" evidence="8">
    <location>
        <begin position="140"/>
        <end position="161"/>
    </location>
</feature>
<keyword evidence="7 8" id="KW-0472">Membrane</keyword>
<feature type="transmembrane region" description="Helical" evidence="8">
    <location>
        <begin position="65"/>
        <end position="87"/>
    </location>
</feature>
<keyword evidence="10" id="KW-1185">Reference proteome</keyword>
<dbReference type="Gene3D" id="1.50.10.150">
    <property type="entry name" value="Voltage-dependent anion channel"/>
    <property type="match status" value="1"/>
</dbReference>
<sequence length="392" mass="43447">MASSLSSFEAKTTVPPSRIGTFLNDVLANFHPIYFVINMGLGITSLVMYNFPIEVIRVGMRYVGILYFFIDLVAFIIIHALFFLRYFVLFNRYDRVSFWGLLKDHRLSVFLGAEVMGFGSLINMIHYLRPEWTLFTYTLWWIQVALSLLCAWGVTFLMMAVNNLDASDLNATILLPAVTLTVASSTGSIVSGKLDSASWKLSSEIITFMLLSNALLLAFPLLSVYFYKLLTSGLPSKPSIYSCFIPIGILGQGAFAILLNFQQLADLLQTEPALIKATALLSQESLQVVAALLQLGSVYVAMSLVSMGICVTAIGIFGVLRYGLIHKWSKTLWASTFPLGTMAVSQSELYSHTGWLGFQITSTIYSFALIAVTTCCLVNTCIFEIPIRKHDV</sequence>
<gene>
    <name evidence="9" type="ORF">OGATHE_005016</name>
</gene>
<evidence type="ECO:0000256" key="7">
    <source>
        <dbReference type="ARBA" id="ARBA00023136"/>
    </source>
</evidence>
<dbReference type="Pfam" id="PF03595">
    <property type="entry name" value="SLAC1"/>
    <property type="match status" value="1"/>
</dbReference>
<keyword evidence="3" id="KW-0813">Transport</keyword>
<evidence type="ECO:0000256" key="6">
    <source>
        <dbReference type="ARBA" id="ARBA00022989"/>
    </source>
</evidence>
<evidence type="ECO:0000256" key="1">
    <source>
        <dbReference type="ARBA" id="ARBA00004651"/>
    </source>
</evidence>
<protein>
    <recommendedName>
        <fullName evidence="11">Sulfite efflux pump SSU1</fullName>
    </recommendedName>
</protein>
<reference evidence="9" key="2">
    <citation type="submission" date="2021-01" db="EMBL/GenBank/DDBJ databases">
        <authorList>
            <person name="Schikora-Tamarit M.A."/>
        </authorList>
    </citation>
    <scope>NUCLEOTIDE SEQUENCE</scope>
    <source>
        <strain evidence="9">NCAIM Y.01608</strain>
    </source>
</reference>
<dbReference type="PANTHER" id="PTHR31686:SF1">
    <property type="entry name" value="SULFITE EFFLUX PUMP SSU1"/>
    <property type="match status" value="1"/>
</dbReference>
<organism evidence="9 10">
    <name type="scientific">Ogataea polymorpha</name>
    <dbReference type="NCBI Taxonomy" id="460523"/>
    <lineage>
        <taxon>Eukaryota</taxon>
        <taxon>Fungi</taxon>
        <taxon>Dikarya</taxon>
        <taxon>Ascomycota</taxon>
        <taxon>Saccharomycotina</taxon>
        <taxon>Pichiomycetes</taxon>
        <taxon>Pichiales</taxon>
        <taxon>Pichiaceae</taxon>
        <taxon>Ogataea</taxon>
    </lineage>
</organism>
<dbReference type="GO" id="GO:0000319">
    <property type="term" value="F:sulfite transmembrane transporter activity"/>
    <property type="evidence" value="ECO:0007669"/>
    <property type="project" value="TreeGrafter"/>
</dbReference>
<feature type="transmembrane region" description="Helical" evidence="8">
    <location>
        <begin position="364"/>
        <end position="387"/>
    </location>
</feature>
<comment type="similarity">
    <text evidence="2">Belongs to the tellurite-resistance/dicarboxylate transporter (TDT) family.</text>
</comment>
<accession>A0A9P8NWF4</accession>
<keyword evidence="4" id="KW-1003">Cell membrane</keyword>
<dbReference type="GO" id="GO:0005886">
    <property type="term" value="C:plasma membrane"/>
    <property type="evidence" value="ECO:0007669"/>
    <property type="project" value="UniProtKB-SubCell"/>
</dbReference>
<feature type="transmembrane region" description="Helical" evidence="8">
    <location>
        <begin position="299"/>
        <end position="320"/>
    </location>
</feature>
<evidence type="ECO:0000256" key="3">
    <source>
        <dbReference type="ARBA" id="ARBA00022448"/>
    </source>
</evidence>
<feature type="transmembrane region" description="Helical" evidence="8">
    <location>
        <begin position="239"/>
        <end position="261"/>
    </location>
</feature>
<reference evidence="9" key="1">
    <citation type="journal article" date="2021" name="Open Biol.">
        <title>Shared evolutionary footprints suggest mitochondrial oxidative damage underlies multiple complex I losses in fungi.</title>
        <authorList>
            <person name="Schikora-Tamarit M.A."/>
            <person name="Marcet-Houben M."/>
            <person name="Nosek J."/>
            <person name="Gabaldon T."/>
        </authorList>
    </citation>
    <scope>NUCLEOTIDE SEQUENCE</scope>
    <source>
        <strain evidence="9">NCAIM Y.01608</strain>
    </source>
</reference>
<evidence type="ECO:0008006" key="11">
    <source>
        <dbReference type="Google" id="ProtNLM"/>
    </source>
</evidence>
<evidence type="ECO:0000256" key="5">
    <source>
        <dbReference type="ARBA" id="ARBA00022692"/>
    </source>
</evidence>
<dbReference type="AlphaFoldDB" id="A0A9P8NWF4"/>
<feature type="transmembrane region" description="Helical" evidence="8">
    <location>
        <begin position="107"/>
        <end position="128"/>
    </location>
</feature>
<feature type="transmembrane region" description="Helical" evidence="8">
    <location>
        <begin position="173"/>
        <end position="194"/>
    </location>
</feature>
<evidence type="ECO:0000313" key="10">
    <source>
        <dbReference type="Proteomes" id="UP000788993"/>
    </source>
</evidence>
<dbReference type="Proteomes" id="UP000788993">
    <property type="component" value="Unassembled WGS sequence"/>
</dbReference>
<keyword evidence="6 8" id="KW-1133">Transmembrane helix</keyword>
<evidence type="ECO:0000256" key="2">
    <source>
        <dbReference type="ARBA" id="ARBA00008566"/>
    </source>
</evidence>
<keyword evidence="5 8" id="KW-0812">Transmembrane</keyword>
<proteinExistence type="inferred from homology"/>
<dbReference type="InterPro" id="IPR051629">
    <property type="entry name" value="Sulfite_efflux_TDT"/>
</dbReference>
<evidence type="ECO:0000256" key="4">
    <source>
        <dbReference type="ARBA" id="ARBA00022475"/>
    </source>
</evidence>
<evidence type="ECO:0000313" key="9">
    <source>
        <dbReference type="EMBL" id="KAH3660684.1"/>
    </source>
</evidence>
<dbReference type="PANTHER" id="PTHR31686">
    <property type="match status" value="1"/>
</dbReference>
<dbReference type="InterPro" id="IPR004695">
    <property type="entry name" value="SLAC1/Mae1/Ssu1/TehA"/>
</dbReference>
<comment type="caution">
    <text evidence="9">The sequence shown here is derived from an EMBL/GenBank/DDBJ whole genome shotgun (WGS) entry which is preliminary data.</text>
</comment>
<name>A0A9P8NWF4_9ASCO</name>
<comment type="subcellular location">
    <subcellularLocation>
        <location evidence="1">Cell membrane</location>
        <topology evidence="1">Multi-pass membrane protein</topology>
    </subcellularLocation>
</comment>
<dbReference type="EMBL" id="JAEUBD010001468">
    <property type="protein sequence ID" value="KAH3660684.1"/>
    <property type="molecule type" value="Genomic_DNA"/>
</dbReference>
<feature type="transmembrane region" description="Helical" evidence="8">
    <location>
        <begin position="206"/>
        <end position="227"/>
    </location>
</feature>
<feature type="transmembrane region" description="Helical" evidence="8">
    <location>
        <begin position="33"/>
        <end position="53"/>
    </location>
</feature>
<dbReference type="InterPro" id="IPR038665">
    <property type="entry name" value="Voltage-dep_anion_channel_sf"/>
</dbReference>